<dbReference type="Gene3D" id="3.30.499.10">
    <property type="entry name" value="Aconitase, domain 3"/>
    <property type="match status" value="2"/>
</dbReference>
<dbReference type="SUPFAM" id="SSF52016">
    <property type="entry name" value="LeuD/IlvD-like"/>
    <property type="match status" value="1"/>
</dbReference>
<comment type="caution">
    <text evidence="8">The sequence shown here is derived from an EMBL/GenBank/DDBJ whole genome shotgun (WGS) entry which is preliminary data.</text>
</comment>
<dbReference type="Pfam" id="PF00330">
    <property type="entry name" value="Aconitase"/>
    <property type="match status" value="1"/>
</dbReference>
<comment type="similarity">
    <text evidence="2">Belongs to the aconitase/IPM isomerase family.</text>
</comment>
<dbReference type="InterPro" id="IPR001030">
    <property type="entry name" value="Acoase/IPM_deHydtase_lsu_aba"/>
</dbReference>
<keyword evidence="9" id="KW-1185">Reference proteome</keyword>
<accession>A0A543DPQ6</accession>
<dbReference type="PRINTS" id="PR00415">
    <property type="entry name" value="ACONITASE"/>
</dbReference>
<evidence type="ECO:0000259" key="7">
    <source>
        <dbReference type="Pfam" id="PF00694"/>
    </source>
</evidence>
<dbReference type="GO" id="GO:0046872">
    <property type="term" value="F:metal ion binding"/>
    <property type="evidence" value="ECO:0007669"/>
    <property type="project" value="UniProtKB-KW"/>
</dbReference>
<dbReference type="SUPFAM" id="SSF53732">
    <property type="entry name" value="Aconitase iron-sulfur domain"/>
    <property type="match status" value="1"/>
</dbReference>
<dbReference type="Gene3D" id="3.20.19.10">
    <property type="entry name" value="Aconitase, domain 4"/>
    <property type="match status" value="1"/>
</dbReference>
<dbReference type="PANTHER" id="PTHR11670">
    <property type="entry name" value="ACONITASE/IRON-RESPONSIVE ELEMENT FAMILY MEMBER"/>
    <property type="match status" value="1"/>
</dbReference>
<dbReference type="GO" id="GO:0006099">
    <property type="term" value="P:tricarboxylic acid cycle"/>
    <property type="evidence" value="ECO:0007669"/>
    <property type="project" value="UniProtKB-UniPathway"/>
</dbReference>
<dbReference type="InterPro" id="IPR000573">
    <property type="entry name" value="AconitaseA/IPMdHydase_ssu_swvl"/>
</dbReference>
<evidence type="ECO:0000256" key="4">
    <source>
        <dbReference type="ARBA" id="ARBA00023004"/>
    </source>
</evidence>
<sequence length="887" mass="92198">MTASRRPLPGHPGVDLVSLPAAEAAAGLGPLGTLPYSTRIFAEHALRGGSEAGPLLRALVDGATGAGAGTMTFRPRRILLQDASGIPVLADLLTLQDAARERGGDPAAVTPRLRMDLVVDHALEVDRAGTSDAATHNLARELERHSDRYRFLEFAAERFPGLRVVPPGIGICHQLNLEVFAELVHLDDPVDGRRLAGFDSVLGTDSHTTMVNALSVVGWGVGGIEATAAALGQPVVQRIPEVVGVRLTGALPRGVLATDLALRLTAELRAIGVVGSVVEFCGPGVGTLTVPDRATVANMAPEYGATMAFFPPDRATLAYLRVTGRPDAHVAMVEAYLTAQGMLAGPGVPEPRFARTLDLDLATVSRTMAGPSRPAQRLEMAAVPASASRSRGEVRGGLRDGDVVIAAITSCTNTANPRSMVAAGLLARNAVARGLRPPAWVKTSLTPGSRATSRMLAGTGLQASLDRLGFQVAGHGCATCMGNSGPLVPEVEAQLGADGPATVAVLSGNRNFPGRIHPRVAGSYLASPPLVVAAALAGSVLVDLDHEPVGRDPEGRPVHLHELWPSDEEIAALADGAAATAALREGLSLVPAAIGGRGPTGGAGYAWEAESGVIRRPPFADLDLGTARGGDDLLAARQLLLLPDGVTTDDISPIARIEPASAAGRWLAERGVPPEMFGSFSSRRLNHDVMLLGGFANPRLHNRIAPGPGGGVTRLFPEGDIVEIHEAAERYRERGEPVVVVAGDSYGVGSARDWAAKVTRLLGVRAVLAVGFERIHRINLVALGVLPLQVDAGFVAGLDGSETLDLLGIAEGGVPGGTVEVRVRRGERVERVWARSRVDTVQEAEWLQAGGLLPGLVAGSVSDLRVGGGSSLQTWADREKVSLADQG</sequence>
<evidence type="ECO:0000259" key="6">
    <source>
        <dbReference type="Pfam" id="PF00330"/>
    </source>
</evidence>
<organism evidence="8 9">
    <name type="scientific">Pseudonocardia kunmingensis</name>
    <dbReference type="NCBI Taxonomy" id="630975"/>
    <lineage>
        <taxon>Bacteria</taxon>
        <taxon>Bacillati</taxon>
        <taxon>Actinomycetota</taxon>
        <taxon>Actinomycetes</taxon>
        <taxon>Pseudonocardiales</taxon>
        <taxon>Pseudonocardiaceae</taxon>
        <taxon>Pseudonocardia</taxon>
    </lineage>
</organism>
<dbReference type="GO" id="GO:0051536">
    <property type="term" value="F:iron-sulfur cluster binding"/>
    <property type="evidence" value="ECO:0007669"/>
    <property type="project" value="UniProtKB-KW"/>
</dbReference>
<dbReference type="RefSeq" id="WP_142055337.1">
    <property type="nucleotide sequence ID" value="NZ_VFPA01000002.1"/>
</dbReference>
<name>A0A543DPQ6_9PSEU</name>
<dbReference type="InterPro" id="IPR015928">
    <property type="entry name" value="Aconitase/3IPM_dehydase_swvl"/>
</dbReference>
<feature type="domain" description="Aconitase/3-isopropylmalate dehydratase large subunit alpha/beta/alpha" evidence="6">
    <location>
        <begin position="68"/>
        <end position="538"/>
    </location>
</feature>
<evidence type="ECO:0000256" key="2">
    <source>
        <dbReference type="ARBA" id="ARBA00007185"/>
    </source>
</evidence>
<dbReference type="UniPathway" id="UPA00946"/>
<comment type="cofactor">
    <cofactor evidence="1">
        <name>[4Fe-4S] cluster</name>
        <dbReference type="ChEBI" id="CHEBI:49883"/>
    </cofactor>
</comment>
<proteinExistence type="inferred from homology"/>
<dbReference type="PROSITE" id="PS01244">
    <property type="entry name" value="ACONITASE_2"/>
    <property type="match status" value="1"/>
</dbReference>
<dbReference type="InterPro" id="IPR036008">
    <property type="entry name" value="Aconitase_4Fe-4S_dom"/>
</dbReference>
<dbReference type="InterPro" id="IPR015931">
    <property type="entry name" value="Acnase/IPM_dHydase_lsu_aba_1/3"/>
</dbReference>
<evidence type="ECO:0000313" key="9">
    <source>
        <dbReference type="Proteomes" id="UP000315677"/>
    </source>
</evidence>
<keyword evidence="3" id="KW-0479">Metal-binding</keyword>
<keyword evidence="5" id="KW-0411">Iron-sulfur</keyword>
<feature type="domain" description="Aconitase A/isopropylmalate dehydratase small subunit swivel" evidence="7">
    <location>
        <begin position="666"/>
        <end position="791"/>
    </location>
</feature>
<evidence type="ECO:0000256" key="1">
    <source>
        <dbReference type="ARBA" id="ARBA00001966"/>
    </source>
</evidence>
<evidence type="ECO:0000256" key="3">
    <source>
        <dbReference type="ARBA" id="ARBA00022723"/>
    </source>
</evidence>
<evidence type="ECO:0000313" key="8">
    <source>
        <dbReference type="EMBL" id="TQM11295.1"/>
    </source>
</evidence>
<dbReference type="UniPathway" id="UPA00223">
    <property type="reaction ID" value="UER00718"/>
</dbReference>
<dbReference type="AlphaFoldDB" id="A0A543DPQ6"/>
<dbReference type="NCBIfam" id="NF006757">
    <property type="entry name" value="PRK09277.1"/>
    <property type="match status" value="1"/>
</dbReference>
<dbReference type="Proteomes" id="UP000315677">
    <property type="component" value="Unassembled WGS sequence"/>
</dbReference>
<dbReference type="InterPro" id="IPR006249">
    <property type="entry name" value="Aconitase/IRP2"/>
</dbReference>
<dbReference type="NCBIfam" id="NF009520">
    <property type="entry name" value="PRK12881.1"/>
    <property type="match status" value="1"/>
</dbReference>
<dbReference type="Pfam" id="PF00694">
    <property type="entry name" value="Aconitase_C"/>
    <property type="match status" value="1"/>
</dbReference>
<gene>
    <name evidence="8" type="ORF">FB558_3853</name>
</gene>
<keyword evidence="4" id="KW-0408">Iron</keyword>
<dbReference type="InterPro" id="IPR018136">
    <property type="entry name" value="Aconitase_4Fe-4S_BS"/>
</dbReference>
<evidence type="ECO:0000256" key="5">
    <source>
        <dbReference type="ARBA" id="ARBA00023014"/>
    </source>
</evidence>
<protein>
    <submittedName>
        <fullName evidence="8">Aconitase</fullName>
    </submittedName>
</protein>
<dbReference type="EMBL" id="VFPA01000002">
    <property type="protein sequence ID" value="TQM11295.1"/>
    <property type="molecule type" value="Genomic_DNA"/>
</dbReference>
<reference evidence="8 9" key="1">
    <citation type="submission" date="2019-06" db="EMBL/GenBank/DDBJ databases">
        <title>Sequencing the genomes of 1000 actinobacteria strains.</title>
        <authorList>
            <person name="Klenk H.-P."/>
        </authorList>
    </citation>
    <scope>NUCLEOTIDE SEQUENCE [LARGE SCALE GENOMIC DNA]</scope>
    <source>
        <strain evidence="8 9">DSM 45301</strain>
    </source>
</reference>
<dbReference type="OrthoDB" id="9764318at2"/>